<organism evidence="1 2">
    <name type="scientific">Halocaridina rubra</name>
    <name type="common">Hawaiian red shrimp</name>
    <dbReference type="NCBI Taxonomy" id="373956"/>
    <lineage>
        <taxon>Eukaryota</taxon>
        <taxon>Metazoa</taxon>
        <taxon>Ecdysozoa</taxon>
        <taxon>Arthropoda</taxon>
        <taxon>Crustacea</taxon>
        <taxon>Multicrustacea</taxon>
        <taxon>Malacostraca</taxon>
        <taxon>Eumalacostraca</taxon>
        <taxon>Eucarida</taxon>
        <taxon>Decapoda</taxon>
        <taxon>Pleocyemata</taxon>
        <taxon>Caridea</taxon>
        <taxon>Atyoidea</taxon>
        <taxon>Atyidae</taxon>
        <taxon>Halocaridina</taxon>
    </lineage>
</organism>
<dbReference type="AlphaFoldDB" id="A0AAN8WTQ4"/>
<evidence type="ECO:0000313" key="1">
    <source>
        <dbReference type="EMBL" id="KAK7066169.1"/>
    </source>
</evidence>
<name>A0AAN8WTQ4_HALRR</name>
<evidence type="ECO:0000313" key="2">
    <source>
        <dbReference type="Proteomes" id="UP001381693"/>
    </source>
</evidence>
<reference evidence="1 2" key="1">
    <citation type="submission" date="2023-11" db="EMBL/GenBank/DDBJ databases">
        <title>Halocaridina rubra genome assembly.</title>
        <authorList>
            <person name="Smith C."/>
        </authorList>
    </citation>
    <scope>NUCLEOTIDE SEQUENCE [LARGE SCALE GENOMIC DNA]</scope>
    <source>
        <strain evidence="1">EP-1</strain>
        <tissue evidence="1">Whole</tissue>
    </source>
</reference>
<dbReference type="EMBL" id="JAXCGZ010019375">
    <property type="protein sequence ID" value="KAK7066169.1"/>
    <property type="molecule type" value="Genomic_DNA"/>
</dbReference>
<proteinExistence type="predicted"/>
<dbReference type="Proteomes" id="UP001381693">
    <property type="component" value="Unassembled WGS sequence"/>
</dbReference>
<protein>
    <submittedName>
        <fullName evidence="1">Uncharacterized protein</fullName>
    </submittedName>
</protein>
<accession>A0AAN8WTQ4</accession>
<gene>
    <name evidence="1" type="ORF">SK128_016471</name>
</gene>
<comment type="caution">
    <text evidence="1">The sequence shown here is derived from an EMBL/GenBank/DDBJ whole genome shotgun (WGS) entry which is preliminary data.</text>
</comment>
<sequence length="170" mass="18423">MYSISLKVTQIPRFISARGVQRCISRPAWWGLACRPPWGTPTGSGDTFFPDQEFGGQGMREVEEEIISDLLNRIQLPQEHSSGDAVLGGEAVIGEVELACLLSEALLDLFFLLTKGSRDAVLGGGAVIGEVELACLLAEAILDLCFLLTNVHPSSGDQIFCREQGRQMEA</sequence>
<keyword evidence="2" id="KW-1185">Reference proteome</keyword>